<dbReference type="PANTHER" id="PTHR21180:SF32">
    <property type="entry name" value="ENDONUCLEASE_EXONUCLEASE_PHOSPHATASE FAMILY DOMAIN-CONTAINING PROTEIN 1"/>
    <property type="match status" value="1"/>
</dbReference>
<evidence type="ECO:0000313" key="2">
    <source>
        <dbReference type="Proteomes" id="UP000779900"/>
    </source>
</evidence>
<dbReference type="EMBL" id="VGIR01000055">
    <property type="protein sequence ID" value="MBM3332008.1"/>
    <property type="molecule type" value="Genomic_DNA"/>
</dbReference>
<comment type="caution">
    <text evidence="1">The sequence shown here is derived from an EMBL/GenBank/DDBJ whole genome shotgun (WGS) entry which is preliminary data.</text>
</comment>
<sequence>MALALLLLLGQFGSGLFPEYSPTEGDAAMQEEVERLLERQIDVNRASARELLAIPWLSPILAYRIVATRDSAGRISRIEQLRLVAGMTDETFAAIRPFLRVSSRRTAWSGSFVSRVSTDSLEGGTTRLRMLNRLEVRTGPARAVVLTEKDRGESSPTDFLSGGAQIRMAGTRALVGDFAAGFGQGLVLSTPSWRSNLLDGPGRTGPDVRLLSSAGEGSCLRGGAVATEAGRWNLLALGSFMGRDARLNEDGTVERLVGTGVHDDSASLAGRGAVHEVTAGLGAAYRGERFGAGFSAEYSRYDRSFAPAESGSSFSGSDLLATGVNAEYRKGDYELGAEVAASSGPGLAGSLEIVGHWPNFDSRLALRGRQARFFAPHGRWSGLVNGRDRMDASGRLKWHHSGSSVSVSGNTYRDYELDSMPAKLELRFGQELGRFDLALGLGLRYRLDKERSRTARAEMGVRAGRTTTARLAIANVYPSGSESRGTLAVLLLTQELGPAEVGLAAARVSVDGSGVNMYLHEPGAGRIGSSFSSSVSCWRLSAGCGVRLGQWLRLGLKAGCAWKPQPVLDGAAQLEVASQ</sequence>
<evidence type="ECO:0000313" key="1">
    <source>
        <dbReference type="EMBL" id="MBM3332008.1"/>
    </source>
</evidence>
<proteinExistence type="predicted"/>
<dbReference type="InterPro" id="IPR010994">
    <property type="entry name" value="RuvA_2-like"/>
</dbReference>
<dbReference type="SUPFAM" id="SSF47781">
    <property type="entry name" value="RuvA domain 2-like"/>
    <property type="match status" value="1"/>
</dbReference>
<accession>A0A938BUI9</accession>
<protein>
    <submittedName>
        <fullName evidence="1">Helix-hairpin-helix domain-containing protein</fullName>
    </submittedName>
</protein>
<dbReference type="Gene3D" id="1.10.150.320">
    <property type="entry name" value="Photosystem II 12 kDa extrinsic protein"/>
    <property type="match status" value="1"/>
</dbReference>
<organism evidence="1 2">
    <name type="scientific">candidate division WOR-3 bacterium</name>
    <dbReference type="NCBI Taxonomy" id="2052148"/>
    <lineage>
        <taxon>Bacteria</taxon>
        <taxon>Bacteria division WOR-3</taxon>
    </lineage>
</organism>
<dbReference type="GO" id="GO:0015628">
    <property type="term" value="P:protein secretion by the type II secretion system"/>
    <property type="evidence" value="ECO:0007669"/>
    <property type="project" value="TreeGrafter"/>
</dbReference>
<dbReference type="GO" id="GO:0015627">
    <property type="term" value="C:type II protein secretion system complex"/>
    <property type="evidence" value="ECO:0007669"/>
    <property type="project" value="TreeGrafter"/>
</dbReference>
<dbReference type="Pfam" id="PF12836">
    <property type="entry name" value="HHH_3"/>
    <property type="match status" value="1"/>
</dbReference>
<gene>
    <name evidence="1" type="ORF">FJY68_09200</name>
</gene>
<dbReference type="AlphaFoldDB" id="A0A938BUI9"/>
<dbReference type="PANTHER" id="PTHR21180">
    <property type="entry name" value="ENDONUCLEASE/EXONUCLEASE/PHOSPHATASE FAMILY DOMAIN-CONTAINING PROTEIN 1"/>
    <property type="match status" value="1"/>
</dbReference>
<dbReference type="InterPro" id="IPR051675">
    <property type="entry name" value="Endo/Exo/Phosphatase_dom_1"/>
</dbReference>
<reference evidence="1" key="1">
    <citation type="submission" date="2019-03" db="EMBL/GenBank/DDBJ databases">
        <title>Lake Tanganyika Metagenome-Assembled Genomes (MAGs).</title>
        <authorList>
            <person name="Tran P."/>
        </authorList>
    </citation>
    <scope>NUCLEOTIDE SEQUENCE</scope>
    <source>
        <strain evidence="1">K_DeepCast_150m_m2_040</strain>
    </source>
</reference>
<dbReference type="Proteomes" id="UP000779900">
    <property type="component" value="Unassembled WGS sequence"/>
</dbReference>
<name>A0A938BUI9_UNCW3</name>